<evidence type="ECO:0000256" key="2">
    <source>
        <dbReference type="SAM" id="Phobius"/>
    </source>
</evidence>
<evidence type="ECO:0000259" key="4">
    <source>
        <dbReference type="SMART" id="SM00421"/>
    </source>
</evidence>
<dbReference type="SUPFAM" id="SSF46894">
    <property type="entry name" value="C-terminal effector domain of the bipartite response regulators"/>
    <property type="match status" value="1"/>
</dbReference>
<gene>
    <name evidence="5" type="ORF">RM553_05240</name>
</gene>
<protein>
    <submittedName>
        <fullName evidence="5">Triple tyrosine motif-containing protein</fullName>
    </submittedName>
</protein>
<dbReference type="InterPro" id="IPR000792">
    <property type="entry name" value="Tscrpt_reg_LuxR_C"/>
</dbReference>
<dbReference type="InterPro" id="IPR015943">
    <property type="entry name" value="WD40/YVTN_repeat-like_dom_sf"/>
</dbReference>
<keyword evidence="1" id="KW-0175">Coiled coil</keyword>
<evidence type="ECO:0000313" key="6">
    <source>
        <dbReference type="Proteomes" id="UP001262889"/>
    </source>
</evidence>
<proteinExistence type="predicted"/>
<dbReference type="SMART" id="SM00421">
    <property type="entry name" value="HTH_LUXR"/>
    <property type="match status" value="1"/>
</dbReference>
<accession>A0ABU3C7A6</accession>
<dbReference type="InterPro" id="IPR036388">
    <property type="entry name" value="WH-like_DNA-bd_sf"/>
</dbReference>
<dbReference type="SUPFAM" id="SSF63829">
    <property type="entry name" value="Calcium-dependent phosphotriesterase"/>
    <property type="match status" value="1"/>
</dbReference>
<feature type="signal peptide" evidence="3">
    <location>
        <begin position="1"/>
        <end position="20"/>
    </location>
</feature>
<keyword evidence="2" id="KW-0472">Membrane</keyword>
<dbReference type="InterPro" id="IPR013783">
    <property type="entry name" value="Ig-like_fold"/>
</dbReference>
<feature type="chain" id="PRO_5045056673" evidence="3">
    <location>
        <begin position="21"/>
        <end position="930"/>
    </location>
</feature>
<dbReference type="Proteomes" id="UP001262889">
    <property type="component" value="Unassembled WGS sequence"/>
</dbReference>
<dbReference type="InterPro" id="IPR016032">
    <property type="entry name" value="Sig_transdc_resp-reg_C-effctor"/>
</dbReference>
<keyword evidence="3" id="KW-0732">Signal</keyword>
<feature type="coiled-coil region" evidence="1">
    <location>
        <begin position="762"/>
        <end position="808"/>
    </location>
</feature>
<dbReference type="InterPro" id="IPR011123">
    <property type="entry name" value="Y_Y_Y"/>
</dbReference>
<evidence type="ECO:0000256" key="3">
    <source>
        <dbReference type="SAM" id="SignalP"/>
    </source>
</evidence>
<keyword evidence="2" id="KW-1133">Transmembrane helix</keyword>
<dbReference type="EMBL" id="JAVRHQ010000004">
    <property type="protein sequence ID" value="MDT0642233.1"/>
    <property type="molecule type" value="Genomic_DNA"/>
</dbReference>
<dbReference type="Gene3D" id="2.130.10.10">
    <property type="entry name" value="YVTN repeat-like/Quinoprotein amine dehydrogenase"/>
    <property type="match status" value="2"/>
</dbReference>
<comment type="caution">
    <text evidence="5">The sequence shown here is derived from an EMBL/GenBank/DDBJ whole genome shotgun (WGS) entry which is preliminary data.</text>
</comment>
<sequence length="930" mass="106255">MKFLQYLIFLCLLLSLPGRGQELPPVVNYHPNNYGAGNQNWMISQGGNRNIYIANGMGLLEFTGEDWNLYPVPNKTIVRSVKVVDERIYTGAYMEVGYWKKDSLGELGYKSLNGIFPRPMVDGEQFWDIEESNGYVLFRSFSGIYLYDPGADKISLLPNPASKPVTNLLKEDGKIYFQLADEGLFTITNAKPVLVVPQGEIGPIEIMEVFRQENGLLIISGQGEFLLWSNDVLQPVFSELSSLMKEAGILSAVQLSNGELVLGTVGEGIYHTTASGEVLHHFEQGNVLLNNTILSLFVDKEQNIWAGLDNGLSVVNLDSSFSIFGDNKGDIGSVYCSYQDDDYLYLGTNQGLYYREGNEEKFKLIEGTNGQVWSLQKIDGDLFCGHNTGTFLVKDFSARKISDRLGTWLVRALPSKEGFYIQGHYNGISFLKREGGGSYKDLPMLVDFPHSSKFIVTEENGEVWISNEHKGVFRMLLNDSLTAAAKMKNYKVSAGPAITSCIFKFDDSLYFSSKERILKYNREEDSFIANSRLGNLLKETSRLTGRIVEDGTGKIWGFGEDALFNIEVADLSDDYRYNPVYISREFRNITLGYENISRLNDGDFLLGVSNGYLKFNHVTEHDNLYDVRIDEIASSRLDESWEELNPNREAELHYKSNNVMFRFSTPVYKKFLAPVYSYRLKGLSDRWSEWEDVATASFKNLSFGDYTFEVKAKVGAGETGISSYNFTVNRSWYLSYWAFLIYFIVFLFILYGMHLISQRQHRKQVEENEKALRMQNLEAEQKIIKLENERLEQDMENKNRELAASTMSLIKKNEFLSEIKNRLQESESSKVKSVIKTIDKDISEEDNWKFFKKAFSNADKDFFHKMKQKHPELTSNDLKLCAYLRLNLSSKEIAPLLNISVKSVEIKRYRLRKKMNLGRNLNLTDYILAI</sequence>
<feature type="domain" description="HTH luxR-type" evidence="4">
    <location>
        <begin position="870"/>
        <end position="927"/>
    </location>
</feature>
<keyword evidence="6" id="KW-1185">Reference proteome</keyword>
<dbReference type="Pfam" id="PF07495">
    <property type="entry name" value="Y_Y_Y"/>
    <property type="match status" value="1"/>
</dbReference>
<keyword evidence="2" id="KW-0812">Transmembrane</keyword>
<feature type="transmembrane region" description="Helical" evidence="2">
    <location>
        <begin position="732"/>
        <end position="753"/>
    </location>
</feature>
<dbReference type="RefSeq" id="WP_311533907.1">
    <property type="nucleotide sequence ID" value="NZ_JAVRHQ010000004.1"/>
</dbReference>
<evidence type="ECO:0000256" key="1">
    <source>
        <dbReference type="SAM" id="Coils"/>
    </source>
</evidence>
<evidence type="ECO:0000313" key="5">
    <source>
        <dbReference type="EMBL" id="MDT0642233.1"/>
    </source>
</evidence>
<dbReference type="Gene3D" id="1.10.10.10">
    <property type="entry name" value="Winged helix-like DNA-binding domain superfamily/Winged helix DNA-binding domain"/>
    <property type="match status" value="1"/>
</dbReference>
<name>A0ABU3C7A6_9FLAO</name>
<organism evidence="5 6">
    <name type="scientific">Autumnicola tepida</name>
    <dbReference type="NCBI Taxonomy" id="3075595"/>
    <lineage>
        <taxon>Bacteria</taxon>
        <taxon>Pseudomonadati</taxon>
        <taxon>Bacteroidota</taxon>
        <taxon>Flavobacteriia</taxon>
        <taxon>Flavobacteriales</taxon>
        <taxon>Flavobacteriaceae</taxon>
        <taxon>Autumnicola</taxon>
    </lineage>
</organism>
<reference evidence="5 6" key="1">
    <citation type="submission" date="2023-09" db="EMBL/GenBank/DDBJ databases">
        <authorList>
            <person name="Rey-Velasco X."/>
        </authorList>
    </citation>
    <scope>NUCLEOTIDE SEQUENCE [LARGE SCALE GENOMIC DNA]</scope>
    <source>
        <strain evidence="5 6">F363</strain>
    </source>
</reference>
<dbReference type="Gene3D" id="2.60.40.10">
    <property type="entry name" value="Immunoglobulins"/>
    <property type="match status" value="1"/>
</dbReference>